<name>A0A699XI02_TANCI</name>
<sequence length="80" mass="8643">MTTPFGVGNATASGISGPSTRSRTSATRVSGSWMPRWASSSSTAVEPILIAKSEFSDCRIFNHDLLQFSILRLPQRPQMG</sequence>
<accession>A0A699XI02</accession>
<comment type="caution">
    <text evidence="2">The sequence shown here is derived from an EMBL/GenBank/DDBJ whole genome shotgun (WGS) entry which is preliminary data.</text>
</comment>
<dbReference type="EMBL" id="BKCJ011866316">
    <property type="protein sequence ID" value="GFD59545.1"/>
    <property type="molecule type" value="Genomic_DNA"/>
</dbReference>
<protein>
    <submittedName>
        <fullName evidence="2">Uncharacterized protein</fullName>
    </submittedName>
</protein>
<evidence type="ECO:0000256" key="1">
    <source>
        <dbReference type="SAM" id="MobiDB-lite"/>
    </source>
</evidence>
<reference evidence="2" key="1">
    <citation type="journal article" date="2019" name="Sci. Rep.">
        <title>Draft genome of Tanacetum cinerariifolium, the natural source of mosquito coil.</title>
        <authorList>
            <person name="Yamashiro T."/>
            <person name="Shiraishi A."/>
            <person name="Satake H."/>
            <person name="Nakayama K."/>
        </authorList>
    </citation>
    <scope>NUCLEOTIDE SEQUENCE</scope>
</reference>
<feature type="compositionally biased region" description="Low complexity" evidence="1">
    <location>
        <begin position="16"/>
        <end position="30"/>
    </location>
</feature>
<organism evidence="2">
    <name type="scientific">Tanacetum cinerariifolium</name>
    <name type="common">Dalmatian daisy</name>
    <name type="synonym">Chrysanthemum cinerariifolium</name>
    <dbReference type="NCBI Taxonomy" id="118510"/>
    <lineage>
        <taxon>Eukaryota</taxon>
        <taxon>Viridiplantae</taxon>
        <taxon>Streptophyta</taxon>
        <taxon>Embryophyta</taxon>
        <taxon>Tracheophyta</taxon>
        <taxon>Spermatophyta</taxon>
        <taxon>Magnoliopsida</taxon>
        <taxon>eudicotyledons</taxon>
        <taxon>Gunneridae</taxon>
        <taxon>Pentapetalae</taxon>
        <taxon>asterids</taxon>
        <taxon>campanulids</taxon>
        <taxon>Asterales</taxon>
        <taxon>Asteraceae</taxon>
        <taxon>Asteroideae</taxon>
        <taxon>Anthemideae</taxon>
        <taxon>Anthemidinae</taxon>
        <taxon>Tanacetum</taxon>
    </lineage>
</organism>
<evidence type="ECO:0000313" key="2">
    <source>
        <dbReference type="EMBL" id="GFD59545.1"/>
    </source>
</evidence>
<gene>
    <name evidence="2" type="ORF">Tci_931514</name>
</gene>
<proteinExistence type="predicted"/>
<feature type="region of interest" description="Disordered" evidence="1">
    <location>
        <begin position="1"/>
        <end position="30"/>
    </location>
</feature>
<feature type="non-terminal residue" evidence="2">
    <location>
        <position position="80"/>
    </location>
</feature>
<dbReference type="AlphaFoldDB" id="A0A699XI02"/>